<dbReference type="GO" id="GO:0046872">
    <property type="term" value="F:metal ion binding"/>
    <property type="evidence" value="ECO:0007669"/>
    <property type="project" value="UniProtKB-KW"/>
</dbReference>
<dbReference type="Proteomes" id="UP000192257">
    <property type="component" value="Unassembled WGS sequence"/>
</dbReference>
<dbReference type="GO" id="GO:0042744">
    <property type="term" value="P:hydrogen peroxide catabolic process"/>
    <property type="evidence" value="ECO:0007669"/>
    <property type="project" value="TreeGrafter"/>
</dbReference>
<dbReference type="InterPro" id="IPR010255">
    <property type="entry name" value="Haem_peroxidase_sf"/>
</dbReference>
<evidence type="ECO:0000256" key="5">
    <source>
        <dbReference type="ARBA" id="ARBA00023004"/>
    </source>
</evidence>
<dbReference type="PANTHER" id="PTHR31356">
    <property type="entry name" value="THYLAKOID LUMENAL 29 KDA PROTEIN, CHLOROPLASTIC-RELATED"/>
    <property type="match status" value="1"/>
</dbReference>
<keyword evidence="11" id="KW-1185">Reference proteome</keyword>
<dbReference type="GeneID" id="39982304"/>
<accession>A0A1X0P5A0</accession>
<evidence type="ECO:0000259" key="9">
    <source>
        <dbReference type="PROSITE" id="PS50873"/>
    </source>
</evidence>
<organism evidence="10 11">
    <name type="scientific">Trypanosoma theileri</name>
    <dbReference type="NCBI Taxonomy" id="67003"/>
    <lineage>
        <taxon>Eukaryota</taxon>
        <taxon>Discoba</taxon>
        <taxon>Euglenozoa</taxon>
        <taxon>Kinetoplastea</taxon>
        <taxon>Metakinetoplastina</taxon>
        <taxon>Trypanosomatida</taxon>
        <taxon>Trypanosomatidae</taxon>
        <taxon>Trypanosoma</taxon>
    </lineage>
</organism>
<evidence type="ECO:0000256" key="7">
    <source>
        <dbReference type="SAM" id="MobiDB-lite"/>
    </source>
</evidence>
<evidence type="ECO:0000256" key="3">
    <source>
        <dbReference type="ARBA" id="ARBA00022723"/>
    </source>
</evidence>
<feature type="transmembrane region" description="Helical" evidence="8">
    <location>
        <begin position="45"/>
        <end position="65"/>
    </location>
</feature>
<dbReference type="VEuPathDB" id="TriTrypDB:TM35_000043300"/>
<dbReference type="OrthoDB" id="2859658at2759"/>
<keyword evidence="4" id="KW-0560">Oxidoreductase</keyword>
<keyword evidence="5" id="KW-0408">Iron</keyword>
<evidence type="ECO:0000256" key="8">
    <source>
        <dbReference type="SAM" id="Phobius"/>
    </source>
</evidence>
<dbReference type="GO" id="GO:0004601">
    <property type="term" value="F:peroxidase activity"/>
    <property type="evidence" value="ECO:0007669"/>
    <property type="project" value="UniProtKB-KW"/>
</dbReference>
<comment type="similarity">
    <text evidence="6">Belongs to the peroxidase family.</text>
</comment>
<dbReference type="AlphaFoldDB" id="A0A1X0P5A0"/>
<proteinExistence type="inferred from homology"/>
<evidence type="ECO:0000256" key="1">
    <source>
        <dbReference type="ARBA" id="ARBA00022559"/>
    </source>
</evidence>
<dbReference type="Pfam" id="PF00141">
    <property type="entry name" value="peroxidase"/>
    <property type="match status" value="1"/>
</dbReference>
<protein>
    <submittedName>
        <fullName evidence="10">Putative ascorbate-dependent peroxidase</fullName>
    </submittedName>
</protein>
<dbReference type="GO" id="GO:0020037">
    <property type="term" value="F:heme binding"/>
    <property type="evidence" value="ECO:0007669"/>
    <property type="project" value="InterPro"/>
</dbReference>
<evidence type="ECO:0000256" key="6">
    <source>
        <dbReference type="RuleBase" id="RU004241"/>
    </source>
</evidence>
<evidence type="ECO:0000313" key="11">
    <source>
        <dbReference type="Proteomes" id="UP000192257"/>
    </source>
</evidence>
<dbReference type="GO" id="GO:0034599">
    <property type="term" value="P:cellular response to oxidative stress"/>
    <property type="evidence" value="ECO:0007669"/>
    <property type="project" value="InterPro"/>
</dbReference>
<evidence type="ECO:0000256" key="2">
    <source>
        <dbReference type="ARBA" id="ARBA00022617"/>
    </source>
</evidence>
<feature type="compositionally biased region" description="Basic and acidic residues" evidence="7">
    <location>
        <begin position="327"/>
        <end position="345"/>
    </location>
</feature>
<keyword evidence="3" id="KW-0479">Metal-binding</keyword>
<sequence length="460" mass="53591">MFRLQVRRLRSIGPIRATGMRMLWWGYKEEELHRLARQRPWWENAAIFAGLLCFIQVTSLCYYFGNRWYQAWRPSGNNIYINNMMDKKVFSRPDLSVAAVRMVIHHVLSGAQTPFGAPMVFPEYMRPEAEELMEFILQLHREQPMFSIPDLWAMLTAKALARLGGPNISVRRGRPQLPLDLTEEQLLVETPSLVPESTRDVFAMKRLLAKQGFSVEEIVAIIGGIRNIGFHEDSGFHTKEEVKPQMRRRPGLMGPEEDIFHLPDSFHKCTLDPYVFGGEYFDLLLDYNWRKKGFFHRRGDHFRCDEGDRKREIVLLDPFSEQALNKERKRLQAQENAREAVERATQKRQSIKTDDELEDSETGRVGEAQYIPGINTDNDDDNAKDEKIDLEKEFEVPEFKSPCSSVSLREIDMMLLDDALLTGWLHRFSANEIRFYTVFGDIMEKIQSRGYNINSLYIPT</sequence>
<keyword evidence="1 10" id="KW-0575">Peroxidase</keyword>
<keyword evidence="8" id="KW-1133">Transmembrane helix</keyword>
<dbReference type="InterPro" id="IPR044831">
    <property type="entry name" value="Ccp1-like"/>
</dbReference>
<dbReference type="PROSITE" id="PS50873">
    <property type="entry name" value="PEROXIDASE_4"/>
    <property type="match status" value="1"/>
</dbReference>
<gene>
    <name evidence="10" type="ORF">TM35_000043300</name>
</gene>
<dbReference type="GO" id="GO:0000302">
    <property type="term" value="P:response to reactive oxygen species"/>
    <property type="evidence" value="ECO:0007669"/>
    <property type="project" value="TreeGrafter"/>
</dbReference>
<dbReference type="RefSeq" id="XP_028886182.1">
    <property type="nucleotide sequence ID" value="XM_029022524.1"/>
</dbReference>
<dbReference type="SUPFAM" id="SSF48113">
    <property type="entry name" value="Heme-dependent peroxidases"/>
    <property type="match status" value="1"/>
</dbReference>
<keyword evidence="2" id="KW-0349">Heme</keyword>
<reference evidence="10 11" key="1">
    <citation type="submission" date="2017-03" db="EMBL/GenBank/DDBJ databases">
        <title>An alternative strategy for trypanosome survival in the mammalian bloodstream revealed through genome and transcriptome analysis of the ubiquitous bovine parasite Trypanosoma (Megatrypanum) theileri.</title>
        <authorList>
            <person name="Kelly S."/>
            <person name="Ivens A."/>
            <person name="Mott A."/>
            <person name="O'Neill E."/>
            <person name="Emms D."/>
            <person name="Macleod O."/>
            <person name="Voorheis P."/>
            <person name="Matthews J."/>
            <person name="Matthews K."/>
            <person name="Carrington M."/>
        </authorList>
    </citation>
    <scope>NUCLEOTIDE SEQUENCE [LARGE SCALE GENOMIC DNA]</scope>
    <source>
        <strain evidence="10">Edinburgh</strain>
    </source>
</reference>
<feature type="domain" description="Plant heme peroxidase family profile" evidence="9">
    <location>
        <begin position="145"/>
        <end position="286"/>
    </location>
</feature>
<feature type="region of interest" description="Disordered" evidence="7">
    <location>
        <begin position="327"/>
        <end position="383"/>
    </location>
</feature>
<evidence type="ECO:0000256" key="4">
    <source>
        <dbReference type="ARBA" id="ARBA00023002"/>
    </source>
</evidence>
<dbReference type="PANTHER" id="PTHR31356:SF36">
    <property type="entry name" value="L-ASCORBATE PEROXIDASE 3"/>
    <property type="match status" value="1"/>
</dbReference>
<dbReference type="EMBL" id="NBCO01000004">
    <property type="protein sequence ID" value="ORC92116.1"/>
    <property type="molecule type" value="Genomic_DNA"/>
</dbReference>
<dbReference type="InterPro" id="IPR002016">
    <property type="entry name" value="Haem_peroxidase"/>
</dbReference>
<name>A0A1X0P5A0_9TRYP</name>
<keyword evidence="8" id="KW-0472">Membrane</keyword>
<keyword evidence="8" id="KW-0812">Transmembrane</keyword>
<comment type="caution">
    <text evidence="10">The sequence shown here is derived from an EMBL/GenBank/DDBJ whole genome shotgun (WGS) entry which is preliminary data.</text>
</comment>
<evidence type="ECO:0000313" key="10">
    <source>
        <dbReference type="EMBL" id="ORC92116.1"/>
    </source>
</evidence>